<sequence>MLRTKISLKNFFIFNSTYGPREGEEEKKILFFYPDIGKNEKLKDIGFIEALIKFTGTFSLEHTHTSANDVLTMKTKKTMKFFFEPEKNFWIVISLNVPFERKEKDKKEYIEYYADDVHDSVFKKILQRSYYNFRLFENTFEDNLVGDSQDEKIDHLKTKLNQFYTKYLLTINLQNADILDAIQCLQYKSIFYKTFFKIVNFINILISIKNLKIKKCIFLYNQEIVYSSVNPRDLFLINEYMTELLFPKFFQSMQRNSNQGGSEIETEIDGKFVTGNVSDESLHNDAPKLHLYSEGANNGECETYRMAIYNILNVSLVMLVEDDDETLGEEFCNEIRISIGPQMKIISKEISDNINQFQQIKNNDDNILEKYIYFNHKNFRFHACFYNNENAISNRDGKRNTQLSSSVMNLLCDLYAQESDNFHNNSEISSERETIIKTYNDFWIVRKFYNFRSFYLILHKNSTLIDIAEESQRLLSEIVKNVYFTNQK</sequence>
<dbReference type="InterPro" id="IPR043988">
    <property type="entry name" value="CCZ1/INTU_longin_2"/>
</dbReference>
<comment type="caution">
    <text evidence="5">The sequence shown here is derived from an EMBL/GenBank/DDBJ whole genome shotgun (WGS) entry which is preliminary data.</text>
</comment>
<feature type="domain" description="CCZ1/INTU/HSP4 first Longin" evidence="2">
    <location>
        <begin position="8"/>
        <end position="136"/>
    </location>
</feature>
<accession>A0A9J6BUK3</accession>
<dbReference type="InterPro" id="IPR013176">
    <property type="entry name" value="Ccz1"/>
</dbReference>
<feature type="domain" description="CCZ1/INTU/HPS4 third Longin" evidence="4">
    <location>
        <begin position="368"/>
        <end position="474"/>
    </location>
</feature>
<dbReference type="Proteomes" id="UP001107558">
    <property type="component" value="Chromosome 3"/>
</dbReference>
<proteinExistence type="inferred from homology"/>
<evidence type="ECO:0000313" key="6">
    <source>
        <dbReference type="Proteomes" id="UP001107558"/>
    </source>
</evidence>
<name>A0A9J6BUK3_POLVA</name>
<comment type="similarity">
    <text evidence="1">Belongs to the CCZ1 family.</text>
</comment>
<dbReference type="PANTHER" id="PTHR13056:SF0">
    <property type="entry name" value="VACUOLAR FUSION PROTEIN CCZ1 HOMOLOG-RELATED"/>
    <property type="match status" value="1"/>
</dbReference>
<dbReference type="Pfam" id="PF19033">
    <property type="entry name" value="Intu_longin_3"/>
    <property type="match status" value="1"/>
</dbReference>
<evidence type="ECO:0000313" key="5">
    <source>
        <dbReference type="EMBL" id="KAG5673577.1"/>
    </source>
</evidence>
<reference evidence="5" key="1">
    <citation type="submission" date="2021-03" db="EMBL/GenBank/DDBJ databases">
        <title>Chromosome level genome of the anhydrobiotic midge Polypedilum vanderplanki.</title>
        <authorList>
            <person name="Yoshida Y."/>
            <person name="Kikawada T."/>
            <person name="Gusev O."/>
        </authorList>
    </citation>
    <scope>NUCLEOTIDE SEQUENCE</scope>
    <source>
        <strain evidence="5">NIAS01</strain>
        <tissue evidence="5">Whole body or cell culture</tissue>
    </source>
</reference>
<dbReference type="Pfam" id="PF19031">
    <property type="entry name" value="Intu_longin_1"/>
    <property type="match status" value="1"/>
</dbReference>
<dbReference type="InterPro" id="IPR043987">
    <property type="entry name" value="CCZ1/INTU/HSP4_longin_1"/>
</dbReference>
<evidence type="ECO:0000259" key="4">
    <source>
        <dbReference type="Pfam" id="PF19033"/>
    </source>
</evidence>
<evidence type="ECO:0000259" key="3">
    <source>
        <dbReference type="Pfam" id="PF19032"/>
    </source>
</evidence>
<organism evidence="5 6">
    <name type="scientific">Polypedilum vanderplanki</name>
    <name type="common">Sleeping chironomid midge</name>
    <dbReference type="NCBI Taxonomy" id="319348"/>
    <lineage>
        <taxon>Eukaryota</taxon>
        <taxon>Metazoa</taxon>
        <taxon>Ecdysozoa</taxon>
        <taxon>Arthropoda</taxon>
        <taxon>Hexapoda</taxon>
        <taxon>Insecta</taxon>
        <taxon>Pterygota</taxon>
        <taxon>Neoptera</taxon>
        <taxon>Endopterygota</taxon>
        <taxon>Diptera</taxon>
        <taxon>Nematocera</taxon>
        <taxon>Chironomoidea</taxon>
        <taxon>Chironomidae</taxon>
        <taxon>Chironominae</taxon>
        <taxon>Polypedilum</taxon>
        <taxon>Polypedilum</taxon>
    </lineage>
</organism>
<feature type="domain" description="CCZ1/INTU second Longin" evidence="3">
    <location>
        <begin position="213"/>
        <end position="325"/>
    </location>
</feature>
<evidence type="ECO:0000259" key="2">
    <source>
        <dbReference type="Pfam" id="PF19031"/>
    </source>
</evidence>
<dbReference type="OrthoDB" id="240546at2759"/>
<gene>
    <name evidence="5" type="ORF">PVAND_003613</name>
</gene>
<dbReference type="InterPro" id="IPR043989">
    <property type="entry name" value="CCZ1/INTU/HSP4_longin_3"/>
</dbReference>
<keyword evidence="6" id="KW-1185">Reference proteome</keyword>
<dbReference type="Pfam" id="PF19032">
    <property type="entry name" value="Intu_longin_2"/>
    <property type="match status" value="1"/>
</dbReference>
<evidence type="ECO:0000256" key="1">
    <source>
        <dbReference type="ARBA" id="ARBA00005352"/>
    </source>
</evidence>
<dbReference type="EMBL" id="JADBJN010000003">
    <property type="protein sequence ID" value="KAG5673577.1"/>
    <property type="molecule type" value="Genomic_DNA"/>
</dbReference>
<dbReference type="AlphaFoldDB" id="A0A9J6BUK3"/>
<dbReference type="PANTHER" id="PTHR13056">
    <property type="entry name" value="VACUOLAR FUSION PROTEIN CCZ1 HOMOLOG-RELATED"/>
    <property type="match status" value="1"/>
</dbReference>
<protein>
    <recommendedName>
        <fullName evidence="7">Vacuolar fusion protein CCZ1-like protein</fullName>
    </recommendedName>
</protein>
<dbReference type="GO" id="GO:0035658">
    <property type="term" value="C:Mon1-Ccz1 complex"/>
    <property type="evidence" value="ECO:0007669"/>
    <property type="project" value="InterPro"/>
</dbReference>
<dbReference type="GO" id="GO:0016192">
    <property type="term" value="P:vesicle-mediated transport"/>
    <property type="evidence" value="ECO:0007669"/>
    <property type="project" value="InterPro"/>
</dbReference>
<evidence type="ECO:0008006" key="7">
    <source>
        <dbReference type="Google" id="ProtNLM"/>
    </source>
</evidence>